<reference evidence="1 2" key="1">
    <citation type="journal article" date="2015" name="Genome Announc.">
        <title>Genomes of Geoalkalibacter ferrihydriticus Z-0531T and Geoalkalibacter subterraneus Red1T, Two Haloalkaliphilic Metal-Reducing Deltaproteobacteria.</title>
        <authorList>
            <person name="Badalamenti J.P."/>
            <person name="Krajmalnik-Brown R."/>
            <person name="Torres C.I."/>
            <person name="Bond D.R."/>
        </authorList>
    </citation>
    <scope>NUCLEOTIDE SEQUENCE [LARGE SCALE GENOMIC DNA]</scope>
    <source>
        <strain evidence="1 2">Red1</strain>
    </source>
</reference>
<organism evidence="1 2">
    <name type="scientific">Geoalkalibacter subterraneus</name>
    <dbReference type="NCBI Taxonomy" id="483547"/>
    <lineage>
        <taxon>Bacteria</taxon>
        <taxon>Pseudomonadati</taxon>
        <taxon>Thermodesulfobacteriota</taxon>
        <taxon>Desulfuromonadia</taxon>
        <taxon>Desulfuromonadales</taxon>
        <taxon>Geoalkalibacteraceae</taxon>
        <taxon>Geoalkalibacter</taxon>
    </lineage>
</organism>
<dbReference type="Proteomes" id="UP000035036">
    <property type="component" value="Chromosome"/>
</dbReference>
<keyword evidence="2" id="KW-1185">Reference proteome</keyword>
<gene>
    <name evidence="1" type="ORF">GSUB_09045</name>
</gene>
<evidence type="ECO:0000313" key="2">
    <source>
        <dbReference type="Proteomes" id="UP000035036"/>
    </source>
</evidence>
<protein>
    <submittedName>
        <fullName evidence="1">Uncharacterized protein</fullName>
    </submittedName>
</protein>
<evidence type="ECO:0000313" key="1">
    <source>
        <dbReference type="EMBL" id="AJF06656.1"/>
    </source>
</evidence>
<dbReference type="OrthoDB" id="5401247at2"/>
<sequence length="418" mass="46026">MVLSRLFGKKDPFSKLQKAYNEKRWADCLRLGEQVDLSNLDKTQAAEASGMLDRAGDALCRLNTDEGAACLRTGDLQKAREHFELAQKQARSEEMRHKVEGLLAGADWDEEPQPAAAAGGCAGGSCGTHAGEAVEQGEPQELDEDSHLELILSSYPAELIERYLEKSAVFRQAFLAAHDGRDQESLDGFDQVDEAERDELYFYERGLVRDRLGDFPGANRDLKKARSLSENHGQALVSLIALHWRNGEHDEVETLAHQGIESGIAAGFCLGRMAALRLSQERLEEALEFGRRAMSQGAVDLETTLVTAAALEKSGRLDEAENVLASISTGGCGGGRQVSPYLAEFWLRHGRNMDKAIDAFNQAARTEPGNPRWIFRVGEAYLAKGWKKEGRTLLERALLQPSLDPQLAAQGKKYLSDD</sequence>
<name>A0A0B5FST1_9BACT</name>
<dbReference type="STRING" id="483547.GSUB_09045"/>
<dbReference type="SUPFAM" id="SSF48452">
    <property type="entry name" value="TPR-like"/>
    <property type="match status" value="1"/>
</dbReference>
<dbReference type="KEGG" id="gsb:GSUB_09045"/>
<proteinExistence type="predicted"/>
<dbReference type="RefSeq" id="WP_040200381.1">
    <property type="nucleotide sequence ID" value="NZ_CP010311.1"/>
</dbReference>
<dbReference type="EMBL" id="CP010311">
    <property type="protein sequence ID" value="AJF06656.1"/>
    <property type="molecule type" value="Genomic_DNA"/>
</dbReference>
<accession>A0A0B5FST1</accession>
<dbReference type="AlphaFoldDB" id="A0A0B5FST1"/>
<dbReference type="HOGENOM" id="CLU_656824_0_0_7"/>
<dbReference type="InterPro" id="IPR011990">
    <property type="entry name" value="TPR-like_helical_dom_sf"/>
</dbReference>
<dbReference type="Gene3D" id="1.25.40.10">
    <property type="entry name" value="Tetratricopeptide repeat domain"/>
    <property type="match status" value="2"/>
</dbReference>